<accession>A0A7E4VC77</accession>
<evidence type="ECO:0000313" key="1">
    <source>
        <dbReference type="Proteomes" id="UP000492821"/>
    </source>
</evidence>
<reference evidence="2" key="2">
    <citation type="submission" date="2020-10" db="UniProtKB">
        <authorList>
            <consortium name="WormBaseParasite"/>
        </authorList>
    </citation>
    <scope>IDENTIFICATION</scope>
</reference>
<organism evidence="1 2">
    <name type="scientific">Panagrellus redivivus</name>
    <name type="common">Microworm</name>
    <dbReference type="NCBI Taxonomy" id="6233"/>
    <lineage>
        <taxon>Eukaryota</taxon>
        <taxon>Metazoa</taxon>
        <taxon>Ecdysozoa</taxon>
        <taxon>Nematoda</taxon>
        <taxon>Chromadorea</taxon>
        <taxon>Rhabditida</taxon>
        <taxon>Tylenchina</taxon>
        <taxon>Panagrolaimomorpha</taxon>
        <taxon>Panagrolaimoidea</taxon>
        <taxon>Panagrolaimidae</taxon>
        <taxon>Panagrellus</taxon>
    </lineage>
</organism>
<reference evidence="1" key="1">
    <citation type="journal article" date="2013" name="Genetics">
        <title>The draft genome and transcriptome of Panagrellus redivivus are shaped by the harsh demands of a free-living lifestyle.</title>
        <authorList>
            <person name="Srinivasan J."/>
            <person name="Dillman A.R."/>
            <person name="Macchietto M.G."/>
            <person name="Heikkinen L."/>
            <person name="Lakso M."/>
            <person name="Fracchia K.M."/>
            <person name="Antoshechkin I."/>
            <person name="Mortazavi A."/>
            <person name="Wong G."/>
            <person name="Sternberg P.W."/>
        </authorList>
    </citation>
    <scope>NUCLEOTIDE SEQUENCE [LARGE SCALE GENOMIC DNA]</scope>
    <source>
        <strain evidence="1">MT8872</strain>
    </source>
</reference>
<protein>
    <submittedName>
        <fullName evidence="2">C2 domain-containing protein</fullName>
    </submittedName>
</protein>
<dbReference type="AlphaFoldDB" id="A0A7E4VC77"/>
<evidence type="ECO:0000313" key="2">
    <source>
        <dbReference type="WBParaSite" id="Pan_g19107.t1"/>
    </source>
</evidence>
<sequence length="114" mass="12693">MASIGNPGVVYKTLIAYTQNEEQAEPRPVCVVQNLDKFTIRNLPDFNISKGESFANWNQRFTDMIDVICDDNTTEAGKVDILKVRLTGSITFDFRSPRQSPCGAVVTAPMKAHQ</sequence>
<keyword evidence="1" id="KW-1185">Reference proteome</keyword>
<dbReference type="Proteomes" id="UP000492821">
    <property type="component" value="Unassembled WGS sequence"/>
</dbReference>
<proteinExistence type="predicted"/>
<name>A0A7E4VC77_PANRE</name>
<dbReference type="WBParaSite" id="Pan_g19107.t1">
    <property type="protein sequence ID" value="Pan_g19107.t1"/>
    <property type="gene ID" value="Pan_g19107"/>
</dbReference>